<proteinExistence type="predicted"/>
<dbReference type="Proteomes" id="UP001227230">
    <property type="component" value="Chromosome 13"/>
</dbReference>
<sequence>MHSTYLKFLLLVELAVGQPNFGALIELKKGIQKDPFGVLDSWDSKSLASDGCPENWFGILCSEGHVTSITLNDLGIVGDFHFTAITDLKMLQNLSVSNNLFTRLGT</sequence>
<dbReference type="Gene3D" id="3.80.10.10">
    <property type="entry name" value="Ribonuclease Inhibitor"/>
    <property type="match status" value="1"/>
</dbReference>
<keyword evidence="2" id="KW-0677">Repeat</keyword>
<evidence type="ECO:0000256" key="1">
    <source>
        <dbReference type="ARBA" id="ARBA00022614"/>
    </source>
</evidence>
<keyword evidence="3" id="KW-0732">Signal</keyword>
<organism evidence="5 6">
    <name type="scientific">Vitis vinifera</name>
    <name type="common">Grape</name>
    <dbReference type="NCBI Taxonomy" id="29760"/>
    <lineage>
        <taxon>Eukaryota</taxon>
        <taxon>Viridiplantae</taxon>
        <taxon>Streptophyta</taxon>
        <taxon>Embryophyta</taxon>
        <taxon>Tracheophyta</taxon>
        <taxon>Spermatophyta</taxon>
        <taxon>Magnoliopsida</taxon>
        <taxon>eudicotyledons</taxon>
        <taxon>Gunneridae</taxon>
        <taxon>Pentapetalae</taxon>
        <taxon>rosids</taxon>
        <taxon>Vitales</taxon>
        <taxon>Vitaceae</taxon>
        <taxon>Viteae</taxon>
        <taxon>Vitis</taxon>
    </lineage>
</organism>
<dbReference type="PANTHER" id="PTHR48003:SF3">
    <property type="entry name" value="LEUCINE-RICH REPEAT PROTEIN KINASE FAMILY PROTEIN"/>
    <property type="match status" value="1"/>
</dbReference>
<dbReference type="SUPFAM" id="SSF52058">
    <property type="entry name" value="L domain-like"/>
    <property type="match status" value="1"/>
</dbReference>
<feature type="domain" description="Leucine-rich repeat-containing N-terminal plant-type" evidence="4">
    <location>
        <begin position="23"/>
        <end position="62"/>
    </location>
</feature>
<gene>
    <name evidence="5" type="ORF">VitviT2T_019645</name>
</gene>
<dbReference type="InterPro" id="IPR013210">
    <property type="entry name" value="LRR_N_plant-typ"/>
</dbReference>
<feature type="chain" id="PRO_5046251719" description="Leucine-rich repeat-containing N-terminal plant-type domain-containing protein" evidence="3">
    <location>
        <begin position="18"/>
        <end position="106"/>
    </location>
</feature>
<evidence type="ECO:0000313" key="5">
    <source>
        <dbReference type="EMBL" id="WKA01362.1"/>
    </source>
</evidence>
<dbReference type="InterPro" id="IPR053059">
    <property type="entry name" value="Inactive_SerThr-Kinase_ABA"/>
</dbReference>
<dbReference type="Pfam" id="PF08263">
    <property type="entry name" value="LRRNT_2"/>
    <property type="match status" value="1"/>
</dbReference>
<evidence type="ECO:0000313" key="6">
    <source>
        <dbReference type="Proteomes" id="UP001227230"/>
    </source>
</evidence>
<keyword evidence="6" id="KW-1185">Reference proteome</keyword>
<evidence type="ECO:0000259" key="4">
    <source>
        <dbReference type="Pfam" id="PF08263"/>
    </source>
</evidence>
<evidence type="ECO:0000256" key="3">
    <source>
        <dbReference type="SAM" id="SignalP"/>
    </source>
</evidence>
<accession>A0ABY9D1X7</accession>
<dbReference type="PANTHER" id="PTHR48003">
    <property type="entry name" value="OS07G0626500 PROTEIN"/>
    <property type="match status" value="1"/>
</dbReference>
<dbReference type="InterPro" id="IPR032675">
    <property type="entry name" value="LRR_dom_sf"/>
</dbReference>
<reference evidence="5 6" key="1">
    <citation type="journal article" date="2023" name="Hortic Res">
        <title>The complete reference genome for grapevine (Vitis vinifera L.) genetics and breeding.</title>
        <authorList>
            <person name="Shi X."/>
            <person name="Cao S."/>
            <person name="Wang X."/>
            <person name="Huang S."/>
            <person name="Wang Y."/>
            <person name="Liu Z."/>
            <person name="Liu W."/>
            <person name="Leng X."/>
            <person name="Peng Y."/>
            <person name="Wang N."/>
            <person name="Wang Y."/>
            <person name="Ma Z."/>
            <person name="Xu X."/>
            <person name="Zhang F."/>
            <person name="Xue H."/>
            <person name="Zhong H."/>
            <person name="Wang Y."/>
            <person name="Zhang K."/>
            <person name="Velt A."/>
            <person name="Avia K."/>
            <person name="Holtgrawe D."/>
            <person name="Grimplet J."/>
            <person name="Matus J.T."/>
            <person name="Ware D."/>
            <person name="Wu X."/>
            <person name="Wang H."/>
            <person name="Liu C."/>
            <person name="Fang Y."/>
            <person name="Rustenholz C."/>
            <person name="Cheng Z."/>
            <person name="Xiao H."/>
            <person name="Zhou Y."/>
        </authorList>
    </citation>
    <scope>NUCLEOTIDE SEQUENCE [LARGE SCALE GENOMIC DNA]</scope>
    <source>
        <strain evidence="6">cv. Pinot noir / PN40024</strain>
        <tissue evidence="5">Leaf</tissue>
    </source>
</reference>
<evidence type="ECO:0000256" key="2">
    <source>
        <dbReference type="ARBA" id="ARBA00022737"/>
    </source>
</evidence>
<protein>
    <recommendedName>
        <fullName evidence="4">Leucine-rich repeat-containing N-terminal plant-type domain-containing protein</fullName>
    </recommendedName>
</protein>
<keyword evidence="1" id="KW-0433">Leucine-rich repeat</keyword>
<feature type="signal peptide" evidence="3">
    <location>
        <begin position="1"/>
        <end position="17"/>
    </location>
</feature>
<name>A0ABY9D1X7_VITVI</name>
<dbReference type="EMBL" id="CP126660">
    <property type="protein sequence ID" value="WKA01362.1"/>
    <property type="molecule type" value="Genomic_DNA"/>
</dbReference>